<dbReference type="InterPro" id="IPR011322">
    <property type="entry name" value="N-reg_PII-like_a/b"/>
</dbReference>
<evidence type="ECO:0000259" key="1">
    <source>
        <dbReference type="Pfam" id="PF09413"/>
    </source>
</evidence>
<accession>A0A4S2HFU5</accession>
<proteinExistence type="predicted"/>
<reference evidence="2 3" key="1">
    <citation type="journal article" date="2013" name="Int. J. Syst. Evol. Microbiol.">
        <title>Marinicauda pacifica gen. nov., sp. nov., a prosthecate alphaproteobacterium of the family Hyphomonadaceae isolated from deep seawater.</title>
        <authorList>
            <person name="Zhang X.Y."/>
            <person name="Li G.W."/>
            <person name="Wang C.S."/>
            <person name="Zhang Y.J."/>
            <person name="Xu X.W."/>
            <person name="Li H."/>
            <person name="Liu A."/>
            <person name="Liu C."/>
            <person name="Xie B.B."/>
            <person name="Qin Q.L."/>
            <person name="Xu Z."/>
            <person name="Chen X.L."/>
            <person name="Zhou B.C."/>
            <person name="Zhang Y.Z."/>
        </authorList>
    </citation>
    <scope>NUCLEOTIDE SEQUENCE [LARGE SCALE GENOMIC DNA]</scope>
    <source>
        <strain evidence="2 3">P-1 km-3</strain>
    </source>
</reference>
<comment type="caution">
    <text evidence="2">The sequence shown here is derived from an EMBL/GenBank/DDBJ whole genome shotgun (WGS) entry which is preliminary data.</text>
</comment>
<dbReference type="OrthoDB" id="5297170at2"/>
<organism evidence="2 3">
    <name type="scientific">Marinicauda pacifica</name>
    <dbReference type="NCBI Taxonomy" id="1133559"/>
    <lineage>
        <taxon>Bacteria</taxon>
        <taxon>Pseudomonadati</taxon>
        <taxon>Pseudomonadota</taxon>
        <taxon>Alphaproteobacteria</taxon>
        <taxon>Maricaulales</taxon>
        <taxon>Maricaulaceae</taxon>
        <taxon>Marinicauda</taxon>
    </lineage>
</organism>
<dbReference type="RefSeq" id="WP_135943989.1">
    <property type="nucleotide sequence ID" value="NZ_BMEI01000001.1"/>
</dbReference>
<name>A0A4S2HFU5_9PROT</name>
<gene>
    <name evidence="2" type="ORF">E5162_05890</name>
</gene>
<dbReference type="SUPFAM" id="SSF54913">
    <property type="entry name" value="GlnB-like"/>
    <property type="match status" value="1"/>
</dbReference>
<dbReference type="Pfam" id="PF09413">
    <property type="entry name" value="DUF2007"/>
    <property type="match status" value="1"/>
</dbReference>
<evidence type="ECO:0000313" key="3">
    <source>
        <dbReference type="Proteomes" id="UP000305451"/>
    </source>
</evidence>
<dbReference type="InterPro" id="IPR018551">
    <property type="entry name" value="DUF2007"/>
</dbReference>
<evidence type="ECO:0000313" key="2">
    <source>
        <dbReference type="EMBL" id="TGY94793.1"/>
    </source>
</evidence>
<dbReference type="AlphaFoldDB" id="A0A4S2HFU5"/>
<dbReference type="Gene3D" id="3.30.70.790">
    <property type="entry name" value="UreE, C-terminal domain"/>
    <property type="match status" value="1"/>
</dbReference>
<keyword evidence="3" id="KW-1185">Reference proteome</keyword>
<dbReference type="EMBL" id="SRXV01000001">
    <property type="protein sequence ID" value="TGY94793.1"/>
    <property type="molecule type" value="Genomic_DNA"/>
</dbReference>
<dbReference type="Proteomes" id="UP000305451">
    <property type="component" value="Unassembled WGS sequence"/>
</dbReference>
<sequence>MKEVYSTNDPVQLSFVEAVLKDARLNPVTLDSQTASIFGGAVPWVNRRVLVADEDWEQARQVLKDALGEAYKPPNP</sequence>
<feature type="domain" description="DUF2007" evidence="1">
    <location>
        <begin position="1"/>
        <end position="66"/>
    </location>
</feature>
<protein>
    <submittedName>
        <fullName evidence="2">DUF2007 domain-containing protein</fullName>
    </submittedName>
</protein>